<protein>
    <submittedName>
        <fullName evidence="2">Uncharacterized protein</fullName>
    </submittedName>
</protein>
<dbReference type="AlphaFoldDB" id="A0A1T5IQ81"/>
<accession>A0A1T5IQ81</accession>
<reference evidence="2 3" key="1">
    <citation type="submission" date="2017-02" db="EMBL/GenBank/DDBJ databases">
        <authorList>
            <person name="Peterson S.W."/>
        </authorList>
    </citation>
    <scope>NUCLEOTIDE SEQUENCE [LARGE SCALE GENOMIC DNA]</scope>
    <source>
        <strain evidence="2 3">M1</strain>
    </source>
</reference>
<keyword evidence="3" id="KW-1185">Reference proteome</keyword>
<feature type="transmembrane region" description="Helical" evidence="1">
    <location>
        <begin position="342"/>
        <end position="362"/>
    </location>
</feature>
<dbReference type="RefSeq" id="WP_079489266.1">
    <property type="nucleotide sequence ID" value="NZ_FUZT01000001.1"/>
</dbReference>
<keyword evidence="1" id="KW-0472">Membrane</keyword>
<organism evidence="2 3">
    <name type="scientific">Maledivibacter halophilus</name>
    <dbReference type="NCBI Taxonomy" id="36842"/>
    <lineage>
        <taxon>Bacteria</taxon>
        <taxon>Bacillati</taxon>
        <taxon>Bacillota</taxon>
        <taxon>Clostridia</taxon>
        <taxon>Peptostreptococcales</taxon>
        <taxon>Caminicellaceae</taxon>
        <taxon>Maledivibacter</taxon>
    </lineage>
</organism>
<evidence type="ECO:0000313" key="3">
    <source>
        <dbReference type="Proteomes" id="UP000190285"/>
    </source>
</evidence>
<sequence length="611" mass="71275">MGNSYTDKYEILKTFKKDEFQTVLIGSNKEQPEDVVVINIFNKYKAARFLSKSQFSNGLNNLVHLEEHDNELIVITEYKEGTPLESYLSYSNTTLKHRINLAYEYMTKIVKYDIFQNPVKEILIDESQVNITNDQLYFNELFFLDESVSASTDFNALASKIGNIIEKIVFVNKSTNDKNKDLASKKILNFINKLKNEQHSFNSIQEVYDNFRKIYIYDLFMEDKGMLLSKENKEFKKHENSKKEINTYKNNLNNEIIGSRKTIHNDDEINIDKNSEVEENYLEKDQSLESIDGLISDAIDNDSKDKDNPIMNSSEIIISNEEFNDDFEIYKKKRYKKKKKSNNFKIAIGAILVSILLVGLLYKPILNTFKSNTESATPKLDAYFEYNRNPSGTYYFEDRSIALGKNNDIVEISWKIYKGDEEIHKVLNKKRLKIKFESEGQYKVVLSVKDKYENTDQYSEIINKNHLELDDLENNENFIEKLENLAINYSSNNISKDYGAFRSGSYSLKLGENGKNNLEKITINNINTKYNPAISIWLATEAKEEIQISLKGYKNDKLQFEDQLSFIPQEVDSWEMVKFNKISKNIDKIEFTFEGFTSPIWLDDIEIISYK</sequence>
<evidence type="ECO:0000313" key="2">
    <source>
        <dbReference type="EMBL" id="SKC41339.1"/>
    </source>
</evidence>
<gene>
    <name evidence="2" type="ORF">SAMN02194393_00634</name>
</gene>
<name>A0A1T5IQ81_9FIRM</name>
<keyword evidence="1" id="KW-0812">Transmembrane</keyword>
<dbReference type="EMBL" id="FUZT01000001">
    <property type="protein sequence ID" value="SKC41339.1"/>
    <property type="molecule type" value="Genomic_DNA"/>
</dbReference>
<proteinExistence type="predicted"/>
<keyword evidence="1" id="KW-1133">Transmembrane helix</keyword>
<evidence type="ECO:0000256" key="1">
    <source>
        <dbReference type="SAM" id="Phobius"/>
    </source>
</evidence>
<dbReference type="OrthoDB" id="1949232at2"/>
<dbReference type="Proteomes" id="UP000190285">
    <property type="component" value="Unassembled WGS sequence"/>
</dbReference>